<feature type="coiled-coil region" evidence="1">
    <location>
        <begin position="81"/>
        <end position="108"/>
    </location>
</feature>
<keyword evidence="3" id="KW-1185">Reference proteome</keyword>
<sequence>MKTRSTLTFFDEESSASCNYSVPRQRCDLISNSSRLTSDASTFTSKISLPSSLSRFREDFNELKCKMRIFGESVSLCHCIADDYQKRMTFLEKRLQNLEEQHQLMYRENNYSAIIQKNKLLSNRTRQEAKVSTLTNKNLKLFLI</sequence>
<protein>
    <submittedName>
        <fullName evidence="2">Uncharacterized protein</fullName>
    </submittedName>
</protein>
<keyword evidence="1" id="KW-0175">Coiled coil</keyword>
<dbReference type="Proteomes" id="UP001153954">
    <property type="component" value="Unassembled WGS sequence"/>
</dbReference>
<dbReference type="EMBL" id="CAKOGL010000024">
    <property type="protein sequence ID" value="CAH2101723.1"/>
    <property type="molecule type" value="Genomic_DNA"/>
</dbReference>
<evidence type="ECO:0000313" key="3">
    <source>
        <dbReference type="Proteomes" id="UP001153954"/>
    </source>
</evidence>
<name>A0AAU9URC1_EUPED</name>
<comment type="caution">
    <text evidence="2">The sequence shown here is derived from an EMBL/GenBank/DDBJ whole genome shotgun (WGS) entry which is preliminary data.</text>
</comment>
<reference evidence="2" key="1">
    <citation type="submission" date="2022-03" db="EMBL/GenBank/DDBJ databases">
        <authorList>
            <person name="Tunstrom K."/>
        </authorList>
    </citation>
    <scope>NUCLEOTIDE SEQUENCE</scope>
</reference>
<accession>A0AAU9URC1</accession>
<dbReference type="AlphaFoldDB" id="A0AAU9URC1"/>
<evidence type="ECO:0000313" key="2">
    <source>
        <dbReference type="EMBL" id="CAH2101723.1"/>
    </source>
</evidence>
<organism evidence="2 3">
    <name type="scientific">Euphydryas editha</name>
    <name type="common">Edith's checkerspot</name>
    <dbReference type="NCBI Taxonomy" id="104508"/>
    <lineage>
        <taxon>Eukaryota</taxon>
        <taxon>Metazoa</taxon>
        <taxon>Ecdysozoa</taxon>
        <taxon>Arthropoda</taxon>
        <taxon>Hexapoda</taxon>
        <taxon>Insecta</taxon>
        <taxon>Pterygota</taxon>
        <taxon>Neoptera</taxon>
        <taxon>Endopterygota</taxon>
        <taxon>Lepidoptera</taxon>
        <taxon>Glossata</taxon>
        <taxon>Ditrysia</taxon>
        <taxon>Papilionoidea</taxon>
        <taxon>Nymphalidae</taxon>
        <taxon>Nymphalinae</taxon>
        <taxon>Euphydryas</taxon>
    </lineage>
</organism>
<gene>
    <name evidence="2" type="ORF">EEDITHA_LOCUS16450</name>
</gene>
<evidence type="ECO:0000256" key="1">
    <source>
        <dbReference type="SAM" id="Coils"/>
    </source>
</evidence>
<proteinExistence type="predicted"/>